<dbReference type="Gene3D" id="3.30.530.20">
    <property type="match status" value="1"/>
</dbReference>
<dbReference type="GO" id="GO:0048039">
    <property type="term" value="F:ubiquinone binding"/>
    <property type="evidence" value="ECO:0007669"/>
    <property type="project" value="InterPro"/>
</dbReference>
<dbReference type="InterPro" id="IPR005031">
    <property type="entry name" value="COQ10_START"/>
</dbReference>
<comment type="similarity">
    <text evidence="1">Belongs to the ribosome association toxin RatA family.</text>
</comment>
<dbReference type="CDD" id="cd07813">
    <property type="entry name" value="COQ10p_like"/>
    <property type="match status" value="1"/>
</dbReference>
<dbReference type="PANTHER" id="PTHR12901:SF10">
    <property type="entry name" value="COENZYME Q-BINDING PROTEIN COQ10, MITOCHONDRIAL"/>
    <property type="match status" value="1"/>
</dbReference>
<dbReference type="GO" id="GO:0045333">
    <property type="term" value="P:cellular respiration"/>
    <property type="evidence" value="ECO:0007669"/>
    <property type="project" value="InterPro"/>
</dbReference>
<dbReference type="PANTHER" id="PTHR12901">
    <property type="entry name" value="SPERM PROTEIN HOMOLOG"/>
    <property type="match status" value="1"/>
</dbReference>
<name>A0A1G5P3W9_AFIMA</name>
<evidence type="ECO:0000313" key="3">
    <source>
        <dbReference type="EMBL" id="SCZ43869.1"/>
    </source>
</evidence>
<evidence type="ECO:0000259" key="2">
    <source>
        <dbReference type="Pfam" id="PF03364"/>
    </source>
</evidence>
<reference evidence="3 4" key="1">
    <citation type="submission" date="2016-10" db="EMBL/GenBank/DDBJ databases">
        <authorList>
            <person name="de Groot N.N."/>
        </authorList>
    </citation>
    <scope>NUCLEOTIDE SEQUENCE [LARGE SCALE GENOMIC DNA]</scope>
    <source>
        <strain evidence="3 4">DSM 2698</strain>
    </source>
</reference>
<dbReference type="Proteomes" id="UP000199347">
    <property type="component" value="Unassembled WGS sequence"/>
</dbReference>
<feature type="domain" description="Coenzyme Q-binding protein COQ10 START" evidence="2">
    <location>
        <begin position="11"/>
        <end position="135"/>
    </location>
</feature>
<protein>
    <submittedName>
        <fullName evidence="3">Ribosome association toxin PasT (RatA) of the RatAB toxin-antitoxin module</fullName>
    </submittedName>
</protein>
<keyword evidence="4" id="KW-1185">Reference proteome</keyword>
<dbReference type="InterPro" id="IPR023393">
    <property type="entry name" value="START-like_dom_sf"/>
</dbReference>
<dbReference type="STRING" id="1120955.SAMN03080610_03142"/>
<gene>
    <name evidence="3" type="ORF">SAMN03080610_03142</name>
</gene>
<dbReference type="Pfam" id="PF03364">
    <property type="entry name" value="Polyketide_cyc"/>
    <property type="match status" value="1"/>
</dbReference>
<dbReference type="EMBL" id="FMVW01000008">
    <property type="protein sequence ID" value="SCZ43869.1"/>
    <property type="molecule type" value="Genomic_DNA"/>
</dbReference>
<dbReference type="RefSeq" id="WP_092815347.1">
    <property type="nucleotide sequence ID" value="NZ_FMVW01000008.1"/>
</dbReference>
<sequence length="163" mass="18349">MSRHLETTRFVALPQEEVFDLVSDVESYPEFLPGFLEARILKRDGDALLVMQRVGLPGLTISFRSRAELTRPDHLLITSHDKPFRSLRHEWRFEAIETTRTKVTMRVDFALVGAGFGGFKEAVVRQLYARSVEAFEARARERALARSRQARNGDAAGDTGGGT</sequence>
<dbReference type="OrthoDB" id="9804759at2"/>
<evidence type="ECO:0000313" key="4">
    <source>
        <dbReference type="Proteomes" id="UP000199347"/>
    </source>
</evidence>
<organism evidence="3 4">
    <name type="scientific">Afifella marina DSM 2698</name>
    <dbReference type="NCBI Taxonomy" id="1120955"/>
    <lineage>
        <taxon>Bacteria</taxon>
        <taxon>Pseudomonadati</taxon>
        <taxon>Pseudomonadota</taxon>
        <taxon>Alphaproteobacteria</taxon>
        <taxon>Hyphomicrobiales</taxon>
        <taxon>Afifellaceae</taxon>
        <taxon>Afifella</taxon>
    </lineage>
</organism>
<proteinExistence type="inferred from homology"/>
<accession>A0A1G5P3W9</accession>
<dbReference type="SUPFAM" id="SSF55961">
    <property type="entry name" value="Bet v1-like"/>
    <property type="match status" value="1"/>
</dbReference>
<dbReference type="InterPro" id="IPR044996">
    <property type="entry name" value="COQ10-like"/>
</dbReference>
<evidence type="ECO:0000256" key="1">
    <source>
        <dbReference type="ARBA" id="ARBA00008918"/>
    </source>
</evidence>
<dbReference type="AlphaFoldDB" id="A0A1G5P3W9"/>